<evidence type="ECO:0000313" key="1">
    <source>
        <dbReference type="EMBL" id="KAA6354099.1"/>
    </source>
</evidence>
<accession>A0A5J4T770</accession>
<sequence length="142" mass="16435">ELYHNPFANASFSDYFDVMTLMSLIIFSEIQSISTGKQVLDNESIQDNDANEQILTLTGILAELQDPGQKKTQLLQMGFIEYNLDLRSGGLKCKYRIVIKNLLDEDFRQNLLESSEQYLRTVHLRYQLTIQGSPRWCAFNFD</sequence>
<dbReference type="Proteomes" id="UP000324800">
    <property type="component" value="Unassembled WGS sequence"/>
</dbReference>
<proteinExistence type="predicted"/>
<organism evidence="1 2">
    <name type="scientific">Streblomastix strix</name>
    <dbReference type="NCBI Taxonomy" id="222440"/>
    <lineage>
        <taxon>Eukaryota</taxon>
        <taxon>Metamonada</taxon>
        <taxon>Preaxostyla</taxon>
        <taxon>Oxymonadida</taxon>
        <taxon>Streblomastigidae</taxon>
        <taxon>Streblomastix</taxon>
    </lineage>
</organism>
<name>A0A5J4T770_9EUKA</name>
<protein>
    <submittedName>
        <fullName evidence="1">Uncharacterized protein</fullName>
    </submittedName>
</protein>
<feature type="non-terminal residue" evidence="1">
    <location>
        <position position="1"/>
    </location>
</feature>
<reference evidence="1 2" key="1">
    <citation type="submission" date="2019-03" db="EMBL/GenBank/DDBJ databases">
        <title>Single cell metagenomics reveals metabolic interactions within the superorganism composed of flagellate Streblomastix strix and complex community of Bacteroidetes bacteria on its surface.</title>
        <authorList>
            <person name="Treitli S.C."/>
            <person name="Kolisko M."/>
            <person name="Husnik F."/>
            <person name="Keeling P."/>
            <person name="Hampl V."/>
        </authorList>
    </citation>
    <scope>NUCLEOTIDE SEQUENCE [LARGE SCALE GENOMIC DNA]</scope>
    <source>
        <strain evidence="1">ST1C</strain>
    </source>
</reference>
<gene>
    <name evidence="1" type="ORF">EZS28_050373</name>
</gene>
<evidence type="ECO:0000313" key="2">
    <source>
        <dbReference type="Proteomes" id="UP000324800"/>
    </source>
</evidence>
<dbReference type="EMBL" id="SNRW01036913">
    <property type="protein sequence ID" value="KAA6354099.1"/>
    <property type="molecule type" value="Genomic_DNA"/>
</dbReference>
<dbReference type="AlphaFoldDB" id="A0A5J4T770"/>
<comment type="caution">
    <text evidence="1">The sequence shown here is derived from an EMBL/GenBank/DDBJ whole genome shotgun (WGS) entry which is preliminary data.</text>
</comment>